<evidence type="ECO:0000313" key="2">
    <source>
        <dbReference type="Proteomes" id="UP000501812"/>
    </source>
</evidence>
<evidence type="ECO:0008006" key="3">
    <source>
        <dbReference type="Google" id="ProtNLM"/>
    </source>
</evidence>
<dbReference type="AlphaFoldDB" id="A0A858RHP8"/>
<dbReference type="KEGG" id="luo:HHL09_09845"/>
<sequence>MDSLVRSLGDLVTAENTTKLAKFLHTDAASVGKAAKVLIALSVASMVRKAATPTGAAAMESLPQEEAPGMLKSVFSALWGQAPDETPADQRKTIFGSGVNSMLTALTQRLGFNLAPLADSLTPRIGELLLRASRDQGLDASGFFTMLQQGQQEFQKDPANAETIAIVRETLAIGDQALTLREQFTEAELEAIHLAPQAAYWLVAQASLSGIRGTIREMKAASQVGIDLMKTVPPVSLMALAFGGGSGLSAAEEEELLEDTRSEDDLLDNIRAASAVIAAKAPDELEIFRTLIREVAQKTAEAAKEGGFLGIGGVLVSEKERAAIAKVEAALAP</sequence>
<dbReference type="RefSeq" id="WP_169454451.1">
    <property type="nucleotide sequence ID" value="NZ_CP051774.1"/>
</dbReference>
<protein>
    <recommendedName>
        <fullName evidence="3">DUF937 domain-containing protein</fullName>
    </recommendedName>
</protein>
<dbReference type="EMBL" id="CP051774">
    <property type="protein sequence ID" value="QJE96074.1"/>
    <property type="molecule type" value="Genomic_DNA"/>
</dbReference>
<proteinExistence type="predicted"/>
<dbReference type="Proteomes" id="UP000501812">
    <property type="component" value="Chromosome"/>
</dbReference>
<organism evidence="1 2">
    <name type="scientific">Luteolibacter luteus</name>
    <dbReference type="NCBI Taxonomy" id="2728835"/>
    <lineage>
        <taxon>Bacteria</taxon>
        <taxon>Pseudomonadati</taxon>
        <taxon>Verrucomicrobiota</taxon>
        <taxon>Verrucomicrobiia</taxon>
        <taxon>Verrucomicrobiales</taxon>
        <taxon>Verrucomicrobiaceae</taxon>
        <taxon>Luteolibacter</taxon>
    </lineage>
</organism>
<accession>A0A858RHP8</accession>
<keyword evidence="2" id="KW-1185">Reference proteome</keyword>
<gene>
    <name evidence="1" type="ORF">HHL09_09845</name>
</gene>
<evidence type="ECO:0000313" key="1">
    <source>
        <dbReference type="EMBL" id="QJE96074.1"/>
    </source>
</evidence>
<name>A0A858RHP8_9BACT</name>
<reference evidence="1 2" key="1">
    <citation type="submission" date="2020-04" db="EMBL/GenBank/DDBJ databases">
        <title>Luteolibacter sp. G-1-1-1 isolated from soil.</title>
        <authorList>
            <person name="Dahal R.H."/>
        </authorList>
    </citation>
    <scope>NUCLEOTIDE SEQUENCE [LARGE SCALE GENOMIC DNA]</scope>
    <source>
        <strain evidence="1 2">G-1-1-1</strain>
    </source>
</reference>